<dbReference type="PANTHER" id="PTHR42801:SF20">
    <property type="entry name" value="ALKYL HYDROPEROXIDE REDUCTASE E"/>
    <property type="match status" value="1"/>
</dbReference>
<evidence type="ECO:0000256" key="6">
    <source>
        <dbReference type="ARBA" id="ARBA00023002"/>
    </source>
</evidence>
<dbReference type="PIRSF" id="PIRSF000239">
    <property type="entry name" value="AHPC"/>
    <property type="match status" value="1"/>
</dbReference>
<dbReference type="EC" id="1.11.1.24" evidence="3"/>
<gene>
    <name evidence="14" type="ORF">K1X13_18765</name>
</gene>
<evidence type="ECO:0000256" key="1">
    <source>
        <dbReference type="ARBA" id="ARBA00003330"/>
    </source>
</evidence>
<evidence type="ECO:0000313" key="15">
    <source>
        <dbReference type="Proteomes" id="UP000754710"/>
    </source>
</evidence>
<evidence type="ECO:0000256" key="4">
    <source>
        <dbReference type="ARBA" id="ARBA00022559"/>
    </source>
</evidence>
<name>A0ABS7RPA6_9ACTN</name>
<dbReference type="EMBL" id="JAIEZQ010000003">
    <property type="protein sequence ID" value="MBY9076878.1"/>
    <property type="molecule type" value="Genomic_DNA"/>
</dbReference>
<dbReference type="InterPro" id="IPR050924">
    <property type="entry name" value="Peroxiredoxin_BCP/PrxQ"/>
</dbReference>
<evidence type="ECO:0000256" key="7">
    <source>
        <dbReference type="ARBA" id="ARBA00023157"/>
    </source>
</evidence>
<accession>A0ABS7RPA6</accession>
<comment type="similarity">
    <text evidence="10">Belongs to the peroxiredoxin family. BCP/PrxQ subfamily.</text>
</comment>
<reference evidence="14 15" key="1">
    <citation type="submission" date="2021-08" db="EMBL/GenBank/DDBJ databases">
        <title>Nocardioides bacterium WL0053 sp. nov., isolated from the sediment.</title>
        <authorList>
            <person name="Wang L."/>
            <person name="Zhang D."/>
            <person name="Zhang A."/>
        </authorList>
    </citation>
    <scope>NUCLEOTIDE SEQUENCE [LARGE SCALE GENOMIC DNA]</scope>
    <source>
        <strain evidence="14 15">WL0053</strain>
    </source>
</reference>
<keyword evidence="7" id="KW-1015">Disulfide bond</keyword>
<dbReference type="PROSITE" id="PS51352">
    <property type="entry name" value="THIOREDOXIN_2"/>
    <property type="match status" value="1"/>
</dbReference>
<evidence type="ECO:0000256" key="10">
    <source>
        <dbReference type="ARBA" id="ARBA00038489"/>
    </source>
</evidence>
<evidence type="ECO:0000256" key="8">
    <source>
        <dbReference type="ARBA" id="ARBA00023284"/>
    </source>
</evidence>
<evidence type="ECO:0000256" key="12">
    <source>
        <dbReference type="ARBA" id="ARBA00049091"/>
    </source>
</evidence>
<dbReference type="Pfam" id="PF00578">
    <property type="entry name" value="AhpC-TSA"/>
    <property type="match status" value="1"/>
</dbReference>
<comment type="caution">
    <text evidence="14">The sequence shown here is derived from an EMBL/GenBank/DDBJ whole genome shotgun (WGS) entry which is preliminary data.</text>
</comment>
<dbReference type="InterPro" id="IPR024706">
    <property type="entry name" value="Peroxiredoxin_AhpC-typ"/>
</dbReference>
<evidence type="ECO:0000256" key="5">
    <source>
        <dbReference type="ARBA" id="ARBA00022862"/>
    </source>
</evidence>
<keyword evidence="5" id="KW-0049">Antioxidant</keyword>
<evidence type="ECO:0000256" key="11">
    <source>
        <dbReference type="ARBA" id="ARBA00041373"/>
    </source>
</evidence>
<comment type="subunit">
    <text evidence="2">Monomer.</text>
</comment>
<dbReference type="Gene3D" id="3.40.30.10">
    <property type="entry name" value="Glutaredoxin"/>
    <property type="match status" value="1"/>
</dbReference>
<dbReference type="Proteomes" id="UP000754710">
    <property type="component" value="Unassembled WGS sequence"/>
</dbReference>
<sequence length="154" mass="17078">MTLETGAPAPDFTLRDQHGQAVTLSSFVGEKAVVLVFYPFAFSGVCTGELCEIRDNLPTFESEEVQLLAVSCDPMFALRAFADQDDLTFPLLSDFWPHGAVSSAYGVFDEARGCSQRSTFIIDRDGILRWSVHNAMPQARDLEEYTRVLTQMSA</sequence>
<keyword evidence="8" id="KW-0676">Redox-active center</keyword>
<keyword evidence="4" id="KW-0575">Peroxidase</keyword>
<protein>
    <recommendedName>
        <fullName evidence="3">thioredoxin-dependent peroxiredoxin</fullName>
        <ecNumber evidence="3">1.11.1.24</ecNumber>
    </recommendedName>
    <alternativeName>
        <fullName evidence="11">Bacterioferritin comigratory protein</fullName>
    </alternativeName>
    <alternativeName>
        <fullName evidence="9">Thioredoxin peroxidase</fullName>
    </alternativeName>
</protein>
<dbReference type="InterPro" id="IPR000866">
    <property type="entry name" value="AhpC/TSA"/>
</dbReference>
<proteinExistence type="inferred from homology"/>
<dbReference type="CDD" id="cd03018">
    <property type="entry name" value="PRX_AhpE_like"/>
    <property type="match status" value="1"/>
</dbReference>
<dbReference type="InterPro" id="IPR013766">
    <property type="entry name" value="Thioredoxin_domain"/>
</dbReference>
<evidence type="ECO:0000313" key="14">
    <source>
        <dbReference type="EMBL" id="MBY9076878.1"/>
    </source>
</evidence>
<comment type="catalytic activity">
    <reaction evidence="12">
        <text>a hydroperoxide + [thioredoxin]-dithiol = an alcohol + [thioredoxin]-disulfide + H2O</text>
        <dbReference type="Rhea" id="RHEA:62620"/>
        <dbReference type="Rhea" id="RHEA-COMP:10698"/>
        <dbReference type="Rhea" id="RHEA-COMP:10700"/>
        <dbReference type="ChEBI" id="CHEBI:15377"/>
        <dbReference type="ChEBI" id="CHEBI:29950"/>
        <dbReference type="ChEBI" id="CHEBI:30879"/>
        <dbReference type="ChEBI" id="CHEBI:35924"/>
        <dbReference type="ChEBI" id="CHEBI:50058"/>
        <dbReference type="EC" id="1.11.1.24"/>
    </reaction>
</comment>
<keyword evidence="6" id="KW-0560">Oxidoreductase</keyword>
<organism evidence="14 15">
    <name type="scientific">Nocardioides jiangsuensis</name>
    <dbReference type="NCBI Taxonomy" id="2866161"/>
    <lineage>
        <taxon>Bacteria</taxon>
        <taxon>Bacillati</taxon>
        <taxon>Actinomycetota</taxon>
        <taxon>Actinomycetes</taxon>
        <taxon>Propionibacteriales</taxon>
        <taxon>Nocardioidaceae</taxon>
        <taxon>Nocardioides</taxon>
    </lineage>
</organism>
<keyword evidence="15" id="KW-1185">Reference proteome</keyword>
<feature type="domain" description="Thioredoxin" evidence="13">
    <location>
        <begin position="3"/>
        <end position="154"/>
    </location>
</feature>
<dbReference type="InterPro" id="IPR036249">
    <property type="entry name" value="Thioredoxin-like_sf"/>
</dbReference>
<dbReference type="RefSeq" id="WP_221026653.1">
    <property type="nucleotide sequence ID" value="NZ_JAIEZQ010000003.1"/>
</dbReference>
<comment type="function">
    <text evidence="1">Thiol-specific peroxidase that catalyzes the reduction of hydrogen peroxide and organic hydroperoxides to water and alcohols, respectively. Plays a role in cell protection against oxidative stress by detoxifying peroxides and as sensor of hydrogen peroxide-mediated signaling events.</text>
</comment>
<dbReference type="PANTHER" id="PTHR42801">
    <property type="entry name" value="THIOREDOXIN-DEPENDENT PEROXIDE REDUCTASE"/>
    <property type="match status" value="1"/>
</dbReference>
<evidence type="ECO:0000256" key="9">
    <source>
        <dbReference type="ARBA" id="ARBA00032824"/>
    </source>
</evidence>
<evidence type="ECO:0000256" key="2">
    <source>
        <dbReference type="ARBA" id="ARBA00011245"/>
    </source>
</evidence>
<evidence type="ECO:0000259" key="13">
    <source>
        <dbReference type="PROSITE" id="PS51352"/>
    </source>
</evidence>
<evidence type="ECO:0000256" key="3">
    <source>
        <dbReference type="ARBA" id="ARBA00013017"/>
    </source>
</evidence>
<dbReference type="SUPFAM" id="SSF52833">
    <property type="entry name" value="Thioredoxin-like"/>
    <property type="match status" value="1"/>
</dbReference>